<feature type="transmembrane region" description="Helical" evidence="1">
    <location>
        <begin position="73"/>
        <end position="96"/>
    </location>
</feature>
<reference evidence="2 3" key="1">
    <citation type="submission" date="2018-04" db="EMBL/GenBank/DDBJ databases">
        <title>Genomic Encyclopedia of Archaeal and Bacterial Type Strains, Phase II (KMG-II): from individual species to whole genera.</title>
        <authorList>
            <person name="Goeker M."/>
        </authorList>
    </citation>
    <scope>NUCLEOTIDE SEQUENCE [LARGE SCALE GENOMIC DNA]</scope>
    <source>
        <strain evidence="2 3">DSM 23082</strain>
    </source>
</reference>
<dbReference type="RefSeq" id="WP_108170326.1">
    <property type="nucleotide sequence ID" value="NZ_QBKQ01000001.1"/>
</dbReference>
<keyword evidence="1" id="KW-0472">Membrane</keyword>
<organism evidence="2 3">
    <name type="scientific">Christiangramia gaetbulicola</name>
    <dbReference type="NCBI Taxonomy" id="703340"/>
    <lineage>
        <taxon>Bacteria</taxon>
        <taxon>Pseudomonadati</taxon>
        <taxon>Bacteroidota</taxon>
        <taxon>Flavobacteriia</taxon>
        <taxon>Flavobacteriales</taxon>
        <taxon>Flavobacteriaceae</taxon>
        <taxon>Christiangramia</taxon>
    </lineage>
</organism>
<comment type="caution">
    <text evidence="2">The sequence shown here is derived from an EMBL/GenBank/DDBJ whole genome shotgun (WGS) entry which is preliminary data.</text>
</comment>
<dbReference type="AlphaFoldDB" id="A0A2T6AKL1"/>
<keyword evidence="3" id="KW-1185">Reference proteome</keyword>
<keyword evidence="1" id="KW-0812">Transmembrane</keyword>
<proteinExistence type="predicted"/>
<evidence type="ECO:0000313" key="2">
    <source>
        <dbReference type="EMBL" id="PTX44361.1"/>
    </source>
</evidence>
<feature type="transmembrane region" description="Helical" evidence="1">
    <location>
        <begin position="117"/>
        <end position="136"/>
    </location>
</feature>
<name>A0A2T6AKL1_9FLAO</name>
<accession>A0A2T6AKL1</accession>
<keyword evidence="1" id="KW-1133">Transmembrane helix</keyword>
<feature type="transmembrane region" description="Helical" evidence="1">
    <location>
        <begin position="44"/>
        <end position="67"/>
    </location>
</feature>
<gene>
    <name evidence="2" type="ORF">C8P64_0340</name>
</gene>
<feature type="transmembrane region" description="Helical" evidence="1">
    <location>
        <begin position="12"/>
        <end position="32"/>
    </location>
</feature>
<dbReference type="Proteomes" id="UP000244174">
    <property type="component" value="Unassembled WGS sequence"/>
</dbReference>
<evidence type="ECO:0000256" key="1">
    <source>
        <dbReference type="SAM" id="Phobius"/>
    </source>
</evidence>
<protein>
    <submittedName>
        <fullName evidence="2">Uncharacterized protein</fullName>
    </submittedName>
</protein>
<evidence type="ECO:0000313" key="3">
    <source>
        <dbReference type="Proteomes" id="UP000244174"/>
    </source>
</evidence>
<dbReference type="EMBL" id="QBKQ01000001">
    <property type="protein sequence ID" value="PTX44361.1"/>
    <property type="molecule type" value="Genomic_DNA"/>
</dbReference>
<sequence length="141" mass="16531">MDLLFIRLLLDFGLMVLIWIVQLVIYPGLCYYKNEDLGKWHKIYTQRIGVIVGPLMIAQLVVTLMQLMQAQNLYTWGSIVIVLITWILTFLIFVPLHNSINPGESCEEITTSLVKKNWWRTFFWSILFLGSLILKISDYNF</sequence>
<dbReference type="OrthoDB" id="883418at2"/>